<evidence type="ECO:0000256" key="1">
    <source>
        <dbReference type="SAM" id="MobiDB-lite"/>
    </source>
</evidence>
<dbReference type="OrthoDB" id="2667363at2759"/>
<proteinExistence type="predicted"/>
<dbReference type="AlphaFoldDB" id="A0A0C3DCP7"/>
<feature type="compositionally biased region" description="Basic and acidic residues" evidence="1">
    <location>
        <begin position="300"/>
        <end position="309"/>
    </location>
</feature>
<dbReference type="Proteomes" id="UP000053989">
    <property type="component" value="Unassembled WGS sequence"/>
</dbReference>
<sequence length="309" mass="34227">MSVLQQQGILQDNSNMYINQIQVLKDTINTLQSENTALTAGKTAIEAAYQALLSQLNTISSSSDGGPDAAINVALQPAGQPSHLLLNPTPPPQCDRSAYPKVCFWTEKQFKEWKKTAEGTKKAEENAMVYLENENGEQLCTEQAGKIMSMMREIWHDLHMQGQINGQTTWTTMPLSVKKVFCAELANTYTELTLCEDSWKTNQLAKVNYPSWKQNWFTKKSGNVVPSKRKAAKVETADDADIIQGSEGKRRKTEPADVPDSIDDNEEIKDKSPVDEGPGPSTGGATQRLPSPSPDPAGKFYDHRSCIYR</sequence>
<feature type="region of interest" description="Disordered" evidence="1">
    <location>
        <begin position="228"/>
        <end position="309"/>
    </location>
</feature>
<evidence type="ECO:0000313" key="2">
    <source>
        <dbReference type="EMBL" id="KIM53871.1"/>
    </source>
</evidence>
<dbReference type="EMBL" id="KN822168">
    <property type="protein sequence ID" value="KIM53871.1"/>
    <property type="molecule type" value="Genomic_DNA"/>
</dbReference>
<name>A0A0C3DCP7_9AGAM</name>
<evidence type="ECO:0000313" key="3">
    <source>
        <dbReference type="Proteomes" id="UP000053989"/>
    </source>
</evidence>
<gene>
    <name evidence="2" type="ORF">SCLCIDRAFT_11460</name>
</gene>
<protein>
    <submittedName>
        <fullName evidence="2">Uncharacterized protein</fullName>
    </submittedName>
</protein>
<accession>A0A0C3DCP7</accession>
<keyword evidence="3" id="KW-1185">Reference proteome</keyword>
<dbReference type="HOGENOM" id="CLU_900656_0_0_1"/>
<reference evidence="3" key="2">
    <citation type="submission" date="2015-01" db="EMBL/GenBank/DDBJ databases">
        <title>Evolutionary Origins and Diversification of the Mycorrhizal Mutualists.</title>
        <authorList>
            <consortium name="DOE Joint Genome Institute"/>
            <consortium name="Mycorrhizal Genomics Consortium"/>
            <person name="Kohler A."/>
            <person name="Kuo A."/>
            <person name="Nagy L.G."/>
            <person name="Floudas D."/>
            <person name="Copeland A."/>
            <person name="Barry K.W."/>
            <person name="Cichocki N."/>
            <person name="Veneault-Fourrey C."/>
            <person name="LaButti K."/>
            <person name="Lindquist E.A."/>
            <person name="Lipzen A."/>
            <person name="Lundell T."/>
            <person name="Morin E."/>
            <person name="Murat C."/>
            <person name="Riley R."/>
            <person name="Ohm R."/>
            <person name="Sun H."/>
            <person name="Tunlid A."/>
            <person name="Henrissat B."/>
            <person name="Grigoriev I.V."/>
            <person name="Hibbett D.S."/>
            <person name="Martin F."/>
        </authorList>
    </citation>
    <scope>NUCLEOTIDE SEQUENCE [LARGE SCALE GENOMIC DNA]</scope>
    <source>
        <strain evidence="3">Foug A</strain>
    </source>
</reference>
<dbReference type="InParanoid" id="A0A0C3DCP7"/>
<dbReference type="STRING" id="1036808.A0A0C3DCP7"/>
<organism evidence="2 3">
    <name type="scientific">Scleroderma citrinum Foug A</name>
    <dbReference type="NCBI Taxonomy" id="1036808"/>
    <lineage>
        <taxon>Eukaryota</taxon>
        <taxon>Fungi</taxon>
        <taxon>Dikarya</taxon>
        <taxon>Basidiomycota</taxon>
        <taxon>Agaricomycotina</taxon>
        <taxon>Agaricomycetes</taxon>
        <taxon>Agaricomycetidae</taxon>
        <taxon>Boletales</taxon>
        <taxon>Sclerodermatineae</taxon>
        <taxon>Sclerodermataceae</taxon>
        <taxon>Scleroderma</taxon>
    </lineage>
</organism>
<reference evidence="2 3" key="1">
    <citation type="submission" date="2014-04" db="EMBL/GenBank/DDBJ databases">
        <authorList>
            <consortium name="DOE Joint Genome Institute"/>
            <person name="Kuo A."/>
            <person name="Kohler A."/>
            <person name="Nagy L.G."/>
            <person name="Floudas D."/>
            <person name="Copeland A."/>
            <person name="Barry K.W."/>
            <person name="Cichocki N."/>
            <person name="Veneault-Fourrey C."/>
            <person name="LaButti K."/>
            <person name="Lindquist E.A."/>
            <person name="Lipzen A."/>
            <person name="Lundell T."/>
            <person name="Morin E."/>
            <person name="Murat C."/>
            <person name="Sun H."/>
            <person name="Tunlid A."/>
            <person name="Henrissat B."/>
            <person name="Grigoriev I.V."/>
            <person name="Hibbett D.S."/>
            <person name="Martin F."/>
            <person name="Nordberg H.P."/>
            <person name="Cantor M.N."/>
            <person name="Hua S.X."/>
        </authorList>
    </citation>
    <scope>NUCLEOTIDE SEQUENCE [LARGE SCALE GENOMIC DNA]</scope>
    <source>
        <strain evidence="2 3">Foug A</strain>
    </source>
</reference>